<keyword evidence="5" id="KW-1185">Reference proteome</keyword>
<organism evidence="4 5">
    <name type="scientific">Kitasatospora herbaricolor</name>
    <dbReference type="NCBI Taxonomy" id="68217"/>
    <lineage>
        <taxon>Bacteria</taxon>
        <taxon>Bacillati</taxon>
        <taxon>Actinomycetota</taxon>
        <taxon>Actinomycetes</taxon>
        <taxon>Kitasatosporales</taxon>
        <taxon>Streptomycetaceae</taxon>
        <taxon>Kitasatospora</taxon>
    </lineage>
</organism>
<dbReference type="SUPFAM" id="SSF49299">
    <property type="entry name" value="PKD domain"/>
    <property type="match status" value="1"/>
</dbReference>
<proteinExistence type="predicted"/>
<evidence type="ECO:0000313" key="4">
    <source>
        <dbReference type="EMBL" id="WUS61040.1"/>
    </source>
</evidence>
<feature type="region of interest" description="Disordered" evidence="1">
    <location>
        <begin position="18"/>
        <end position="62"/>
    </location>
</feature>
<dbReference type="Proteomes" id="UP001432014">
    <property type="component" value="Chromosome"/>
</dbReference>
<feature type="compositionally biased region" description="Basic and acidic residues" evidence="1">
    <location>
        <begin position="53"/>
        <end position="62"/>
    </location>
</feature>
<feature type="compositionally biased region" description="Low complexity" evidence="1">
    <location>
        <begin position="18"/>
        <end position="52"/>
    </location>
</feature>
<keyword evidence="2" id="KW-0732">Signal</keyword>
<dbReference type="InterPro" id="IPR035986">
    <property type="entry name" value="PKD_dom_sf"/>
</dbReference>
<accession>A0ABZ1WJB4</accession>
<feature type="domain" description="PKD" evidence="3">
    <location>
        <begin position="136"/>
        <end position="187"/>
    </location>
</feature>
<reference evidence="4 5" key="1">
    <citation type="submission" date="2022-10" db="EMBL/GenBank/DDBJ databases">
        <title>The complete genomes of actinobacterial strains from the NBC collection.</title>
        <authorList>
            <person name="Joergensen T.S."/>
            <person name="Alvarez Arevalo M."/>
            <person name="Sterndorff E.B."/>
            <person name="Faurdal D."/>
            <person name="Vuksanovic O."/>
            <person name="Mourched A.-S."/>
            <person name="Charusanti P."/>
            <person name="Shaw S."/>
            <person name="Blin K."/>
            <person name="Weber T."/>
        </authorList>
    </citation>
    <scope>NUCLEOTIDE SEQUENCE [LARGE SCALE GENOMIC DNA]</scope>
    <source>
        <strain evidence="4 5">NBC_01247</strain>
    </source>
</reference>
<feature type="signal peptide" evidence="2">
    <location>
        <begin position="1"/>
        <end position="20"/>
    </location>
</feature>
<dbReference type="Gene3D" id="2.60.40.10">
    <property type="entry name" value="Immunoglobulins"/>
    <property type="match status" value="1"/>
</dbReference>
<name>A0ABZ1WJB4_9ACTN</name>
<feature type="chain" id="PRO_5045427824" description="PKD domain-containing protein" evidence="2">
    <location>
        <begin position="21"/>
        <end position="569"/>
    </location>
</feature>
<dbReference type="RefSeq" id="WP_329611700.1">
    <property type="nucleotide sequence ID" value="NZ_CP108482.1"/>
</dbReference>
<dbReference type="EMBL" id="CP108482">
    <property type="protein sequence ID" value="WUS61040.1"/>
    <property type="molecule type" value="Genomic_DNA"/>
</dbReference>
<feature type="compositionally biased region" description="Low complexity" evidence="1">
    <location>
        <begin position="86"/>
        <end position="103"/>
    </location>
</feature>
<dbReference type="CDD" id="cd00146">
    <property type="entry name" value="PKD"/>
    <property type="match status" value="1"/>
</dbReference>
<dbReference type="PROSITE" id="PS50093">
    <property type="entry name" value="PKD"/>
    <property type="match status" value="1"/>
</dbReference>
<evidence type="ECO:0000256" key="2">
    <source>
        <dbReference type="SAM" id="SignalP"/>
    </source>
</evidence>
<gene>
    <name evidence="4" type="ORF">OG469_39440</name>
</gene>
<sequence length="569" mass="57240">MISAAVVAAVVGFIPATAQAASPSTAPSTGASTTTPAAGAGKGAPSAGASARSAEDTAAEKAARDAVAKDIAAGNARAAKAKDGARSAAPGASGTSGTPAGSAEPYFQVSTGQSNRNAHGMGIAVGVSTDLTQGVVTYQVDWGDGSTSSDIGLLSEVRFLGHTFAKVGSHKVTVTATEAISKLTAATVFEQVVDGAEFTPHSPTRLLDTRDGTGAPAAGAVAPYATARVKIAGNGDIPAGVTSVALNITATNTAVDGHVIAYASGTKQPTTSNVNFTAGQTVPTLAIVPVGADGYVELANRSGSPVDLLADVTGWFSKSAANGYTSVKPARIADTREGRGTAQGQVAGQSSFALQVAGQGGLPAQGVAAVALNVTVTDPKGPGHLTVSPSGLQPSATSNLNFTTGQTVANAVIVPVGPDGRISVRNGAWGAADVIVDVTGYYSADGKAAYLPEEPRRLYDSRPWGPLSGRNFDREGVWTSGRALEALVLNTTVTNPQGSGHLAVAPEPGNLGGARPTPPDSSVLNWTKGATVSNLVQADFRNVEYVDIWNLGWEPTDLIVDLVGMYDRS</sequence>
<protein>
    <recommendedName>
        <fullName evidence="3">PKD domain-containing protein</fullName>
    </recommendedName>
</protein>
<dbReference type="InterPro" id="IPR013783">
    <property type="entry name" value="Ig-like_fold"/>
</dbReference>
<dbReference type="InterPro" id="IPR000601">
    <property type="entry name" value="PKD_dom"/>
</dbReference>
<evidence type="ECO:0000313" key="5">
    <source>
        <dbReference type="Proteomes" id="UP001432014"/>
    </source>
</evidence>
<dbReference type="Pfam" id="PF00801">
    <property type="entry name" value="PKD"/>
    <property type="match status" value="1"/>
</dbReference>
<feature type="region of interest" description="Disordered" evidence="1">
    <location>
        <begin position="78"/>
        <end position="113"/>
    </location>
</feature>
<evidence type="ECO:0000259" key="3">
    <source>
        <dbReference type="PROSITE" id="PS50093"/>
    </source>
</evidence>
<evidence type="ECO:0000256" key="1">
    <source>
        <dbReference type="SAM" id="MobiDB-lite"/>
    </source>
</evidence>